<proteinExistence type="predicted"/>
<keyword evidence="4" id="KW-1185">Reference proteome</keyword>
<dbReference type="Pfam" id="PF00561">
    <property type="entry name" value="Abhydrolase_1"/>
    <property type="match status" value="1"/>
</dbReference>
<dbReference type="PANTHER" id="PTHR43798">
    <property type="entry name" value="MONOACYLGLYCEROL LIPASE"/>
    <property type="match status" value="1"/>
</dbReference>
<dbReference type="PANTHER" id="PTHR43798:SF31">
    <property type="entry name" value="AB HYDROLASE SUPERFAMILY PROTEIN YCLE"/>
    <property type="match status" value="1"/>
</dbReference>
<feature type="domain" description="AB hydrolase-1" evidence="2">
    <location>
        <begin position="21"/>
        <end position="124"/>
    </location>
</feature>
<sequence length="282" mass="30857">MPTAMIDGIETHYELRGDGPPLLMFAPGGFDASADKWENLGIYAKIRLMDHLPQHYTCILFDRRETGQSGGRVQRIGWADYVAQGRGLLDHLGIDRAHLIGGCMGCCPVAAFACAHPERVMSMVQYWPVGGAGFRLNGHRRFALHLAQVEAGGLQGVVDLALATTEGFGKDPRPGPWAPVLRRDPAFRAAFLAQKPEHYKLIVAGLPRVLLDRDSVPGFEPEDLMRLDIPTLVIPGRDASHALSAARFIEECSPNVQFWDTTPDQQTVATAPARILEFLGGI</sequence>
<dbReference type="InterPro" id="IPR050266">
    <property type="entry name" value="AB_hydrolase_sf"/>
</dbReference>
<dbReference type="GO" id="GO:0016787">
    <property type="term" value="F:hydrolase activity"/>
    <property type="evidence" value="ECO:0007669"/>
    <property type="project" value="UniProtKB-KW"/>
</dbReference>
<name>A0A8X8KM07_9RHOB</name>
<evidence type="ECO:0000313" key="3">
    <source>
        <dbReference type="EMBL" id="NUB45859.1"/>
    </source>
</evidence>
<dbReference type="RefSeq" id="WP_152827853.1">
    <property type="nucleotide sequence ID" value="NZ_WHUT02000010.1"/>
</dbReference>
<evidence type="ECO:0000259" key="2">
    <source>
        <dbReference type="Pfam" id="PF00561"/>
    </source>
</evidence>
<dbReference type="InterPro" id="IPR029058">
    <property type="entry name" value="AB_hydrolase_fold"/>
</dbReference>
<reference evidence="3" key="1">
    <citation type="submission" date="2020-05" db="EMBL/GenBank/DDBJ databases">
        <title>Fertoebacter nigrum gen. nov., sp. nov., a new member of the family Rhodobacteraceae.</title>
        <authorList>
            <person name="Szuroczki S."/>
            <person name="Abbaszade G."/>
            <person name="Buni D."/>
            <person name="Schumann P."/>
            <person name="Toth E."/>
        </authorList>
    </citation>
    <scope>NUCLEOTIDE SEQUENCE</scope>
    <source>
        <strain evidence="3">RG-N-1a</strain>
    </source>
</reference>
<accession>A0A8X8KM07</accession>
<dbReference type="SUPFAM" id="SSF53474">
    <property type="entry name" value="alpha/beta-Hydrolases"/>
    <property type="match status" value="1"/>
</dbReference>
<dbReference type="Proteomes" id="UP000484076">
    <property type="component" value="Unassembled WGS sequence"/>
</dbReference>
<dbReference type="GO" id="GO:0016020">
    <property type="term" value="C:membrane"/>
    <property type="evidence" value="ECO:0007669"/>
    <property type="project" value="TreeGrafter"/>
</dbReference>
<evidence type="ECO:0000313" key="4">
    <source>
        <dbReference type="Proteomes" id="UP000484076"/>
    </source>
</evidence>
<keyword evidence="1 3" id="KW-0378">Hydrolase</keyword>
<dbReference type="AlphaFoldDB" id="A0A8X8KM07"/>
<evidence type="ECO:0000256" key="1">
    <source>
        <dbReference type="ARBA" id="ARBA00022801"/>
    </source>
</evidence>
<comment type="caution">
    <text evidence="3">The sequence shown here is derived from an EMBL/GenBank/DDBJ whole genome shotgun (WGS) entry which is preliminary data.</text>
</comment>
<dbReference type="InterPro" id="IPR000073">
    <property type="entry name" value="AB_hydrolase_1"/>
</dbReference>
<protein>
    <submittedName>
        <fullName evidence="3">Alpha/beta hydrolase</fullName>
    </submittedName>
</protein>
<dbReference type="Gene3D" id="3.40.50.1820">
    <property type="entry name" value="alpha/beta hydrolase"/>
    <property type="match status" value="1"/>
</dbReference>
<organism evidence="3 4">
    <name type="scientific">Fertoeibacter niger</name>
    <dbReference type="NCBI Taxonomy" id="2656921"/>
    <lineage>
        <taxon>Bacteria</taxon>
        <taxon>Pseudomonadati</taxon>
        <taxon>Pseudomonadota</taxon>
        <taxon>Alphaproteobacteria</taxon>
        <taxon>Rhodobacterales</taxon>
        <taxon>Paracoccaceae</taxon>
        <taxon>Fertoeibacter</taxon>
    </lineage>
</organism>
<dbReference type="EMBL" id="WHUT02000010">
    <property type="protein sequence ID" value="NUB45859.1"/>
    <property type="molecule type" value="Genomic_DNA"/>
</dbReference>
<gene>
    <name evidence="3" type="ORF">GEU84_015790</name>
</gene>